<protein>
    <recommendedName>
        <fullName evidence="1">DNA2/NAM7 helicase helicase domain-containing protein</fullName>
    </recommendedName>
</protein>
<dbReference type="InterPro" id="IPR027417">
    <property type="entry name" value="P-loop_NTPase"/>
</dbReference>
<dbReference type="Proteomes" id="UP000184063">
    <property type="component" value="Unassembled WGS sequence"/>
</dbReference>
<name>A0A1M3T5M8_ASPLC</name>
<sequence length="268" mass="31750">MVQLGSKSTPHTKELELFEQSQNILDIDSWSFINQKRDELEEAIKKLQSYSTEYSRDSIFKDDMLEYLEFSKDSTFFDIFTIPEEPTSIQHIRRQGKSIGKYYLWNTWRHGQNPGTLHNLISPQHAYIWTIAFSRHQKLMETWQRNILFKKSTKLVKLVRRCNILFKNLNKYFYHKQHYTVLENKQIMACTTNTAAQYAPALQVAKPDVVIIEETGEILENHILTAMTMDTQQLVLIRDHKQLCPKINNYNLSIKKDDRLDLNRSLFE</sequence>
<dbReference type="GO" id="GO:0031048">
    <property type="term" value="P:regulatory ncRNA-mediated heterochromatin formation"/>
    <property type="evidence" value="ECO:0007669"/>
    <property type="project" value="TreeGrafter"/>
</dbReference>
<feature type="domain" description="DNA2/NAM7 helicase helicase" evidence="1">
    <location>
        <begin position="29"/>
        <end position="246"/>
    </location>
</feature>
<evidence type="ECO:0000259" key="1">
    <source>
        <dbReference type="Pfam" id="PF13086"/>
    </source>
</evidence>
<organism evidence="2 3">
    <name type="scientific">Aspergillus luchuensis (strain CBS 106.47)</name>
    <dbReference type="NCBI Taxonomy" id="1137211"/>
    <lineage>
        <taxon>Eukaryota</taxon>
        <taxon>Fungi</taxon>
        <taxon>Dikarya</taxon>
        <taxon>Ascomycota</taxon>
        <taxon>Pezizomycotina</taxon>
        <taxon>Eurotiomycetes</taxon>
        <taxon>Eurotiomycetidae</taxon>
        <taxon>Eurotiales</taxon>
        <taxon>Aspergillaceae</taxon>
        <taxon>Aspergillus</taxon>
        <taxon>Aspergillus subgen. Circumdati</taxon>
    </lineage>
</organism>
<dbReference type="InterPro" id="IPR041677">
    <property type="entry name" value="DNA2/NAM7_AAA_11"/>
</dbReference>
<gene>
    <name evidence="2" type="ORF">ASPFODRAFT_37198</name>
</gene>
<dbReference type="VEuPathDB" id="FungiDB:ASPFODRAFT_37198"/>
<dbReference type="PANTHER" id="PTHR10887:SF341">
    <property type="entry name" value="NFX1-TYPE ZINC FINGER-CONTAINING PROTEIN 1"/>
    <property type="match status" value="1"/>
</dbReference>
<dbReference type="Gene3D" id="3.40.50.300">
    <property type="entry name" value="P-loop containing nucleotide triphosphate hydrolases"/>
    <property type="match status" value="1"/>
</dbReference>
<evidence type="ECO:0000313" key="3">
    <source>
        <dbReference type="Proteomes" id="UP000184063"/>
    </source>
</evidence>
<dbReference type="PANTHER" id="PTHR10887">
    <property type="entry name" value="DNA2/NAM7 HELICASE FAMILY"/>
    <property type="match status" value="1"/>
</dbReference>
<dbReference type="InterPro" id="IPR045055">
    <property type="entry name" value="DNA2/NAM7-like"/>
</dbReference>
<dbReference type="Pfam" id="PF13086">
    <property type="entry name" value="AAA_11"/>
    <property type="match status" value="1"/>
</dbReference>
<dbReference type="AlphaFoldDB" id="A0A1M3T5M8"/>
<dbReference type="EMBL" id="KV878249">
    <property type="protein sequence ID" value="OJZ82064.1"/>
    <property type="molecule type" value="Genomic_DNA"/>
</dbReference>
<reference evidence="3" key="1">
    <citation type="journal article" date="2017" name="Genome Biol.">
        <title>Comparative genomics reveals high biological diversity and specific adaptations in the industrially and medically important fungal genus Aspergillus.</title>
        <authorList>
            <person name="de Vries R.P."/>
            <person name="Riley R."/>
            <person name="Wiebenga A."/>
            <person name="Aguilar-Osorio G."/>
            <person name="Amillis S."/>
            <person name="Uchima C.A."/>
            <person name="Anderluh G."/>
            <person name="Asadollahi M."/>
            <person name="Askin M."/>
            <person name="Barry K."/>
            <person name="Battaglia E."/>
            <person name="Bayram O."/>
            <person name="Benocci T."/>
            <person name="Braus-Stromeyer S.A."/>
            <person name="Caldana C."/>
            <person name="Canovas D."/>
            <person name="Cerqueira G.C."/>
            <person name="Chen F."/>
            <person name="Chen W."/>
            <person name="Choi C."/>
            <person name="Clum A."/>
            <person name="Dos Santos R.A."/>
            <person name="Damasio A.R."/>
            <person name="Diallinas G."/>
            <person name="Emri T."/>
            <person name="Fekete E."/>
            <person name="Flipphi M."/>
            <person name="Freyberg S."/>
            <person name="Gallo A."/>
            <person name="Gournas C."/>
            <person name="Habgood R."/>
            <person name="Hainaut M."/>
            <person name="Harispe M.L."/>
            <person name="Henrissat B."/>
            <person name="Hilden K.S."/>
            <person name="Hope R."/>
            <person name="Hossain A."/>
            <person name="Karabika E."/>
            <person name="Karaffa L."/>
            <person name="Karanyi Z."/>
            <person name="Krasevec N."/>
            <person name="Kuo A."/>
            <person name="Kusch H."/>
            <person name="LaButti K."/>
            <person name="Lagendijk E.L."/>
            <person name="Lapidus A."/>
            <person name="Levasseur A."/>
            <person name="Lindquist E."/>
            <person name="Lipzen A."/>
            <person name="Logrieco A.F."/>
            <person name="MacCabe A."/>
            <person name="Maekelae M.R."/>
            <person name="Malavazi I."/>
            <person name="Melin P."/>
            <person name="Meyer V."/>
            <person name="Mielnichuk N."/>
            <person name="Miskei M."/>
            <person name="Molnar A.P."/>
            <person name="Mule G."/>
            <person name="Ngan C.Y."/>
            <person name="Orejas M."/>
            <person name="Orosz E."/>
            <person name="Ouedraogo J.P."/>
            <person name="Overkamp K.M."/>
            <person name="Park H.-S."/>
            <person name="Perrone G."/>
            <person name="Piumi F."/>
            <person name="Punt P.J."/>
            <person name="Ram A.F."/>
            <person name="Ramon A."/>
            <person name="Rauscher S."/>
            <person name="Record E."/>
            <person name="Riano-Pachon D.M."/>
            <person name="Robert V."/>
            <person name="Roehrig J."/>
            <person name="Ruller R."/>
            <person name="Salamov A."/>
            <person name="Salih N.S."/>
            <person name="Samson R.A."/>
            <person name="Sandor E."/>
            <person name="Sanguinetti M."/>
            <person name="Schuetze T."/>
            <person name="Sepcic K."/>
            <person name="Shelest E."/>
            <person name="Sherlock G."/>
            <person name="Sophianopoulou V."/>
            <person name="Squina F.M."/>
            <person name="Sun H."/>
            <person name="Susca A."/>
            <person name="Todd R.B."/>
            <person name="Tsang A."/>
            <person name="Unkles S.E."/>
            <person name="van de Wiele N."/>
            <person name="van Rossen-Uffink D."/>
            <person name="Oliveira J.V."/>
            <person name="Vesth T.C."/>
            <person name="Visser J."/>
            <person name="Yu J.-H."/>
            <person name="Zhou M."/>
            <person name="Andersen M.R."/>
            <person name="Archer D.B."/>
            <person name="Baker S.E."/>
            <person name="Benoit I."/>
            <person name="Brakhage A.A."/>
            <person name="Braus G.H."/>
            <person name="Fischer R."/>
            <person name="Frisvad J.C."/>
            <person name="Goldman G.H."/>
            <person name="Houbraken J."/>
            <person name="Oakley B."/>
            <person name="Pocsi I."/>
            <person name="Scazzocchio C."/>
            <person name="Seiboth B."/>
            <person name="vanKuyk P.A."/>
            <person name="Wortman J."/>
            <person name="Dyer P.S."/>
            <person name="Grigoriev I.V."/>
        </authorList>
    </citation>
    <scope>NUCLEOTIDE SEQUENCE [LARGE SCALE GENOMIC DNA]</scope>
    <source>
        <strain evidence="3">CBS 106.47</strain>
    </source>
</reference>
<accession>A0A1M3T5M8</accession>
<dbReference type="GO" id="GO:0031380">
    <property type="term" value="C:nuclear RNA-directed RNA polymerase complex"/>
    <property type="evidence" value="ECO:0007669"/>
    <property type="project" value="TreeGrafter"/>
</dbReference>
<proteinExistence type="predicted"/>
<dbReference type="GO" id="GO:0004386">
    <property type="term" value="F:helicase activity"/>
    <property type="evidence" value="ECO:0007669"/>
    <property type="project" value="InterPro"/>
</dbReference>
<evidence type="ECO:0000313" key="2">
    <source>
        <dbReference type="EMBL" id="OJZ82064.1"/>
    </source>
</evidence>